<dbReference type="NCBIfam" id="TIGR03778">
    <property type="entry name" value="VPDSG_CTERM"/>
    <property type="match status" value="1"/>
</dbReference>
<evidence type="ECO:0000313" key="4">
    <source>
        <dbReference type="Proteomes" id="UP000290218"/>
    </source>
</evidence>
<evidence type="ECO:0000256" key="1">
    <source>
        <dbReference type="SAM" id="SignalP"/>
    </source>
</evidence>
<sequence>MKNSLTHAFLILATAAVAFANPYGTNITISDKNYSGSGWYSNREDQETETNPNTITSQAWDLEGMFLHGQTLTLVGGYDFKNGVLANNKVYRSGDIFVDINGDAKYGQSANGSSGKNGTVANSFGWDYVLDLNFTTMTYNVIALTAQSLVNRGTDVASSNPWTYQSGGTAVNGYQGLAMSYTPNLTNAFTGFLGDSSNTTSWSTGTNDKHYALSVDLAYFAGQDAMFHYTMECGNDNLMGQAHVPDSGSTSLMIGVGLLALVGARRKLIR</sequence>
<keyword evidence="1" id="KW-0732">Signal</keyword>
<name>A0A4Q1C9U7_9BACT</name>
<dbReference type="Pfam" id="PF18205">
    <property type="entry name" value="VPDSG-CTERM"/>
    <property type="match status" value="1"/>
</dbReference>
<dbReference type="EMBL" id="SDHX01000001">
    <property type="protein sequence ID" value="RXK55813.1"/>
    <property type="molecule type" value="Genomic_DNA"/>
</dbReference>
<evidence type="ECO:0000259" key="2">
    <source>
        <dbReference type="Pfam" id="PF18205"/>
    </source>
</evidence>
<dbReference type="Proteomes" id="UP000290218">
    <property type="component" value="Unassembled WGS sequence"/>
</dbReference>
<dbReference type="AlphaFoldDB" id="A0A4Q1C9U7"/>
<comment type="caution">
    <text evidence="3">The sequence shown here is derived from an EMBL/GenBank/DDBJ whole genome shotgun (WGS) entry which is preliminary data.</text>
</comment>
<feature type="chain" id="PRO_5020661912" evidence="1">
    <location>
        <begin position="21"/>
        <end position="270"/>
    </location>
</feature>
<dbReference type="OrthoDB" id="5296954at2"/>
<dbReference type="InterPro" id="IPR022288">
    <property type="entry name" value="VPDSG_CTERM"/>
</dbReference>
<reference evidence="3 4" key="1">
    <citation type="submission" date="2019-01" db="EMBL/GenBank/DDBJ databases">
        <title>Lacunisphaera sp. strain TWA-58.</title>
        <authorList>
            <person name="Chen W.-M."/>
        </authorList>
    </citation>
    <scope>NUCLEOTIDE SEQUENCE [LARGE SCALE GENOMIC DNA]</scope>
    <source>
        <strain evidence="3 4">TWA-58</strain>
    </source>
</reference>
<proteinExistence type="predicted"/>
<organism evidence="3 4">
    <name type="scientific">Oleiharenicola lentus</name>
    <dbReference type="NCBI Taxonomy" id="2508720"/>
    <lineage>
        <taxon>Bacteria</taxon>
        <taxon>Pseudomonadati</taxon>
        <taxon>Verrucomicrobiota</taxon>
        <taxon>Opitutia</taxon>
        <taxon>Opitutales</taxon>
        <taxon>Opitutaceae</taxon>
        <taxon>Oleiharenicola</taxon>
    </lineage>
</organism>
<feature type="signal peptide" evidence="1">
    <location>
        <begin position="1"/>
        <end position="20"/>
    </location>
</feature>
<dbReference type="RefSeq" id="WP_129047178.1">
    <property type="nucleotide sequence ID" value="NZ_SDHX01000001.1"/>
</dbReference>
<feature type="domain" description="VPDSG-CTERM protein sorting" evidence="2">
    <location>
        <begin position="244"/>
        <end position="268"/>
    </location>
</feature>
<protein>
    <submittedName>
        <fullName evidence="3">VPDSG-CTERM sorting domain-containing protein</fullName>
    </submittedName>
</protein>
<accession>A0A4Q1C9U7</accession>
<evidence type="ECO:0000313" key="3">
    <source>
        <dbReference type="EMBL" id="RXK55813.1"/>
    </source>
</evidence>
<gene>
    <name evidence="3" type="ORF">ESB00_07985</name>
</gene>
<keyword evidence="4" id="KW-1185">Reference proteome</keyword>